<dbReference type="Proteomes" id="UP000694523">
    <property type="component" value="Unplaced"/>
</dbReference>
<accession>A0A8C6TCB6</accession>
<dbReference type="AlphaFoldDB" id="A0A8C6TCB6"/>
<name>A0A8C6TCB6_9GOBI</name>
<dbReference type="Pfam" id="PF05308">
    <property type="entry name" value="Mito_fiss_reg"/>
    <property type="match status" value="1"/>
</dbReference>
<evidence type="ECO:0000256" key="2">
    <source>
        <dbReference type="RuleBase" id="RU369053"/>
    </source>
</evidence>
<protein>
    <recommendedName>
        <fullName evidence="2">Mitochondrial fission regulator</fullName>
    </recommendedName>
</protein>
<reference evidence="3" key="1">
    <citation type="submission" date="2025-08" db="UniProtKB">
        <authorList>
            <consortium name="Ensembl"/>
        </authorList>
    </citation>
    <scope>IDENTIFICATION</scope>
</reference>
<evidence type="ECO:0000256" key="1">
    <source>
        <dbReference type="ARBA" id="ARBA00005807"/>
    </source>
</evidence>
<keyword evidence="2" id="KW-0496">Mitochondrion</keyword>
<dbReference type="GO" id="GO:0000266">
    <property type="term" value="P:mitochondrial fission"/>
    <property type="evidence" value="ECO:0007669"/>
    <property type="project" value="UniProtKB-UniRule"/>
</dbReference>
<proteinExistence type="inferred from homology"/>
<dbReference type="GO" id="GO:0009060">
    <property type="term" value="P:aerobic respiration"/>
    <property type="evidence" value="ECO:0007669"/>
    <property type="project" value="UniProtKB-UniRule"/>
</dbReference>
<comment type="function">
    <text evidence="2">Plays a role in mitochondrial aerobic respiration. Regulates mitochondrial organization and fission.</text>
</comment>
<dbReference type="InterPro" id="IPR007972">
    <property type="entry name" value="Mtfr1"/>
</dbReference>
<evidence type="ECO:0000313" key="4">
    <source>
        <dbReference type="Proteomes" id="UP000694523"/>
    </source>
</evidence>
<comment type="subcellular location">
    <subcellularLocation>
        <location evidence="2">Mitochondrion</location>
    </subcellularLocation>
</comment>
<sequence>MRLGSSALTDSDTIESVFNLYDHFLFAIGYFFCQFELRRGSNSGCHWFKNIFSQAFGSAKPYGSSRSIVRRIASSLPLQPCPRVHFQVCV</sequence>
<organism evidence="3 4">
    <name type="scientific">Neogobius melanostomus</name>
    <name type="common">round goby</name>
    <dbReference type="NCBI Taxonomy" id="47308"/>
    <lineage>
        <taxon>Eukaryota</taxon>
        <taxon>Metazoa</taxon>
        <taxon>Chordata</taxon>
        <taxon>Craniata</taxon>
        <taxon>Vertebrata</taxon>
        <taxon>Euteleostomi</taxon>
        <taxon>Actinopterygii</taxon>
        <taxon>Neopterygii</taxon>
        <taxon>Teleostei</taxon>
        <taxon>Neoteleostei</taxon>
        <taxon>Acanthomorphata</taxon>
        <taxon>Gobiaria</taxon>
        <taxon>Gobiiformes</taxon>
        <taxon>Gobioidei</taxon>
        <taxon>Gobiidae</taxon>
        <taxon>Benthophilinae</taxon>
        <taxon>Neogobiini</taxon>
        <taxon>Neogobius</taxon>
    </lineage>
</organism>
<dbReference type="Ensembl" id="ENSNMLT00000021276.1">
    <property type="protein sequence ID" value="ENSNMLP00000018929.1"/>
    <property type="gene ID" value="ENSNMLG00000012421.1"/>
</dbReference>
<evidence type="ECO:0000313" key="3">
    <source>
        <dbReference type="Ensembl" id="ENSNMLP00000018929.1"/>
    </source>
</evidence>
<keyword evidence="4" id="KW-1185">Reference proteome</keyword>
<dbReference type="GO" id="GO:0005739">
    <property type="term" value="C:mitochondrion"/>
    <property type="evidence" value="ECO:0007669"/>
    <property type="project" value="UniProtKB-SubCell"/>
</dbReference>
<reference evidence="3" key="2">
    <citation type="submission" date="2025-09" db="UniProtKB">
        <authorList>
            <consortium name="Ensembl"/>
        </authorList>
    </citation>
    <scope>IDENTIFICATION</scope>
</reference>
<comment type="similarity">
    <text evidence="1 2">Belongs to the MTFR1 family.</text>
</comment>